<reference evidence="4" key="1">
    <citation type="journal article" date="2021" name="Nat. Commun.">
        <title>Genetic determinants of endophytism in the Arabidopsis root mycobiome.</title>
        <authorList>
            <person name="Mesny F."/>
            <person name="Miyauchi S."/>
            <person name="Thiergart T."/>
            <person name="Pickel B."/>
            <person name="Atanasova L."/>
            <person name="Karlsson M."/>
            <person name="Huettel B."/>
            <person name="Barry K.W."/>
            <person name="Haridas S."/>
            <person name="Chen C."/>
            <person name="Bauer D."/>
            <person name="Andreopoulos W."/>
            <person name="Pangilinan J."/>
            <person name="LaButti K."/>
            <person name="Riley R."/>
            <person name="Lipzen A."/>
            <person name="Clum A."/>
            <person name="Drula E."/>
            <person name="Henrissat B."/>
            <person name="Kohler A."/>
            <person name="Grigoriev I.V."/>
            <person name="Martin F.M."/>
            <person name="Hacquard S."/>
        </authorList>
    </citation>
    <scope>NUCLEOTIDE SEQUENCE</scope>
    <source>
        <strain evidence="4">MPI-CAGE-CH-0230</strain>
    </source>
</reference>
<dbReference type="GO" id="GO:0005737">
    <property type="term" value="C:cytoplasm"/>
    <property type="evidence" value="ECO:0007669"/>
    <property type="project" value="TreeGrafter"/>
</dbReference>
<accession>A0A9P8YEY9</accession>
<dbReference type="PANTHER" id="PTHR21708">
    <property type="entry name" value="PROBABLE 2-DEHYDROPANTOATE 2-REDUCTASE"/>
    <property type="match status" value="1"/>
</dbReference>
<dbReference type="InterPro" id="IPR013752">
    <property type="entry name" value="KPA_reductase"/>
</dbReference>
<keyword evidence="5" id="KW-1185">Reference proteome</keyword>
<dbReference type="AlphaFoldDB" id="A0A9P8YEY9"/>
<dbReference type="SUPFAM" id="SSF48179">
    <property type="entry name" value="6-phosphogluconate dehydrogenase C-terminal domain-like"/>
    <property type="match status" value="1"/>
</dbReference>
<feature type="region of interest" description="Disordered" evidence="1">
    <location>
        <begin position="179"/>
        <end position="199"/>
    </location>
</feature>
<dbReference type="Pfam" id="PF02558">
    <property type="entry name" value="ApbA"/>
    <property type="match status" value="1"/>
</dbReference>
<feature type="domain" description="Ketopantoate reductase C-terminal" evidence="3">
    <location>
        <begin position="308"/>
        <end position="396"/>
    </location>
</feature>
<evidence type="ECO:0000313" key="4">
    <source>
        <dbReference type="EMBL" id="KAH7038088.1"/>
    </source>
</evidence>
<protein>
    <submittedName>
        <fullName evidence="4">Ketopantoate reductase PanE/ApbA-domain-containing protein</fullName>
    </submittedName>
</protein>
<dbReference type="RefSeq" id="XP_046017209.1">
    <property type="nucleotide sequence ID" value="XM_046152886.1"/>
</dbReference>
<feature type="domain" description="Ketopantoate reductase N-terminal" evidence="2">
    <location>
        <begin position="5"/>
        <end position="176"/>
    </location>
</feature>
<evidence type="ECO:0000259" key="3">
    <source>
        <dbReference type="Pfam" id="PF08546"/>
    </source>
</evidence>
<comment type="caution">
    <text evidence="4">The sequence shown here is derived from an EMBL/GenBank/DDBJ whole genome shotgun (WGS) entry which is preliminary data.</text>
</comment>
<dbReference type="EMBL" id="JAGTJQ010000002">
    <property type="protein sequence ID" value="KAH7038088.1"/>
    <property type="molecule type" value="Genomic_DNA"/>
</dbReference>
<dbReference type="InterPro" id="IPR013332">
    <property type="entry name" value="KPR_N"/>
</dbReference>
<sequence>MDQKVLIFGTGSIGTVYAWVVSNTTSPDNVVCVCRSNYEAAKTSGFTLNSTIWGQNLKFRPTIVQSVAEAATYSPENTNDDVQERQGRRAFDFIILTSKVHTGGVSPSTAEILRPVVTLGHTVIVLIQNGIGIEDEYAELYPDNPLLSCVVRVPATQTSPGVVEHKAFEGLSVGTYPSFPPDSAPSEAGNDNEALAADGGRWNRGGTATIFAQRSSAAANKFISMITAGGATATLYPDIQAQRWQKLVLNVAWNPVTALSRLRDQHFLRTSSVAGHHSSTTPGWPLSPSTLSPRELEQLDPEFSSLGFVRDLMLEVARTAAAYGYGEVCDSQLVEKTLDLFLAMPLEGIQSSMMADALQGKSMEIEAIVGNAARLARAKGVSTPILKTIYILIRGLDASFRL</sequence>
<gene>
    <name evidence="4" type="ORF">B0I36DRAFT_315483</name>
</gene>
<evidence type="ECO:0000259" key="2">
    <source>
        <dbReference type="Pfam" id="PF02558"/>
    </source>
</evidence>
<dbReference type="Gene3D" id="1.10.1040.10">
    <property type="entry name" value="N-(1-d-carboxylethyl)-l-norvaline Dehydrogenase, domain 2"/>
    <property type="match status" value="1"/>
</dbReference>
<evidence type="ECO:0000313" key="5">
    <source>
        <dbReference type="Proteomes" id="UP000756346"/>
    </source>
</evidence>
<dbReference type="Pfam" id="PF08546">
    <property type="entry name" value="ApbA_C"/>
    <property type="match status" value="1"/>
</dbReference>
<dbReference type="Proteomes" id="UP000756346">
    <property type="component" value="Unassembled WGS sequence"/>
</dbReference>
<dbReference type="InterPro" id="IPR013328">
    <property type="entry name" value="6PGD_dom2"/>
</dbReference>
<dbReference type="PANTHER" id="PTHR21708:SF30">
    <property type="entry name" value="2-DEHYDROPANTOATE 2-REDUCTASE-RELATED"/>
    <property type="match status" value="1"/>
</dbReference>
<name>A0A9P8YEY9_9PEZI</name>
<dbReference type="GeneID" id="70182432"/>
<organism evidence="4 5">
    <name type="scientific">Microdochium trichocladiopsis</name>
    <dbReference type="NCBI Taxonomy" id="1682393"/>
    <lineage>
        <taxon>Eukaryota</taxon>
        <taxon>Fungi</taxon>
        <taxon>Dikarya</taxon>
        <taxon>Ascomycota</taxon>
        <taxon>Pezizomycotina</taxon>
        <taxon>Sordariomycetes</taxon>
        <taxon>Xylariomycetidae</taxon>
        <taxon>Xylariales</taxon>
        <taxon>Microdochiaceae</taxon>
        <taxon>Microdochium</taxon>
    </lineage>
</organism>
<dbReference type="Gene3D" id="3.40.50.720">
    <property type="entry name" value="NAD(P)-binding Rossmann-like Domain"/>
    <property type="match status" value="1"/>
</dbReference>
<dbReference type="InterPro" id="IPR008927">
    <property type="entry name" value="6-PGluconate_DH-like_C_sf"/>
</dbReference>
<proteinExistence type="predicted"/>
<dbReference type="OrthoDB" id="3609at2759"/>
<dbReference type="InterPro" id="IPR051402">
    <property type="entry name" value="KPR-Related"/>
</dbReference>
<evidence type="ECO:0000256" key="1">
    <source>
        <dbReference type="SAM" id="MobiDB-lite"/>
    </source>
</evidence>